<dbReference type="InterPro" id="IPR051609">
    <property type="entry name" value="NmrA/Isoflavone_reductase-like"/>
</dbReference>
<keyword evidence="2" id="KW-0560">Oxidoreductase</keyword>
<keyword evidence="1" id="KW-0521">NADP</keyword>
<dbReference type="EMBL" id="ML978073">
    <property type="protein sequence ID" value="KAF2011835.1"/>
    <property type="molecule type" value="Genomic_DNA"/>
</dbReference>
<protein>
    <submittedName>
        <fullName evidence="4">NAD(P)-binding protein</fullName>
    </submittedName>
</protein>
<dbReference type="SUPFAM" id="SSF51735">
    <property type="entry name" value="NAD(P)-binding Rossmann-fold domains"/>
    <property type="match status" value="1"/>
</dbReference>
<dbReference type="OrthoDB" id="419598at2759"/>
<accession>A0A6A5XF17</accession>
<proteinExistence type="predicted"/>
<reference evidence="4" key="1">
    <citation type="journal article" date="2020" name="Stud. Mycol.">
        <title>101 Dothideomycetes genomes: a test case for predicting lifestyles and emergence of pathogens.</title>
        <authorList>
            <person name="Haridas S."/>
            <person name="Albert R."/>
            <person name="Binder M."/>
            <person name="Bloem J."/>
            <person name="Labutti K."/>
            <person name="Salamov A."/>
            <person name="Andreopoulos B."/>
            <person name="Baker S."/>
            <person name="Barry K."/>
            <person name="Bills G."/>
            <person name="Bluhm B."/>
            <person name="Cannon C."/>
            <person name="Castanera R."/>
            <person name="Culley D."/>
            <person name="Daum C."/>
            <person name="Ezra D."/>
            <person name="Gonzalez J."/>
            <person name="Henrissat B."/>
            <person name="Kuo A."/>
            <person name="Liang C."/>
            <person name="Lipzen A."/>
            <person name="Lutzoni F."/>
            <person name="Magnuson J."/>
            <person name="Mondo S."/>
            <person name="Nolan M."/>
            <person name="Ohm R."/>
            <person name="Pangilinan J."/>
            <person name="Park H.-J."/>
            <person name="Ramirez L."/>
            <person name="Alfaro M."/>
            <person name="Sun H."/>
            <person name="Tritt A."/>
            <person name="Yoshinaga Y."/>
            <person name="Zwiers L.-H."/>
            <person name="Turgeon B."/>
            <person name="Goodwin S."/>
            <person name="Spatafora J."/>
            <person name="Crous P."/>
            <person name="Grigoriev I."/>
        </authorList>
    </citation>
    <scope>NUCLEOTIDE SEQUENCE</scope>
    <source>
        <strain evidence="4">CBS 175.79</strain>
    </source>
</reference>
<evidence type="ECO:0000259" key="3">
    <source>
        <dbReference type="Pfam" id="PF05368"/>
    </source>
</evidence>
<dbReference type="InterPro" id="IPR008030">
    <property type="entry name" value="NmrA-like"/>
</dbReference>
<feature type="domain" description="NmrA-like" evidence="3">
    <location>
        <begin position="2"/>
        <end position="233"/>
    </location>
</feature>
<dbReference type="PANTHER" id="PTHR47706:SF9">
    <property type="entry name" value="NMRA-LIKE DOMAIN-CONTAINING PROTEIN-RELATED"/>
    <property type="match status" value="1"/>
</dbReference>
<dbReference type="GO" id="GO:0016491">
    <property type="term" value="F:oxidoreductase activity"/>
    <property type="evidence" value="ECO:0007669"/>
    <property type="project" value="UniProtKB-KW"/>
</dbReference>
<sequence>MLVLIAGITGSLGQRLAKTAQDHGLHVRGLGRSPEKLPDTITQSLESFVQSSSHDDIPALDRAVAGVDSVICAYSPTDILSLDGCLLLLRAAERAGIKVFISSSWNNDWTRLKFGDFEHYDTCIAFENHVALTSSIRPVYIFTGDFSDLLITPYGPGAPTLTAEKAVFHYWDEEGLRKRQPWTTQDDAAVYTIDILLNGDGVQEGCGGFFTIASGRNTIVEIAEAYSRVTGIPHELECKGSLSDLAEAVAESRRRLGRSRSWEYAPLVTEFLVNTGAFEVPDDQLYNIVQVKAPTTLDDAMQALISSYPA</sequence>
<dbReference type="PANTHER" id="PTHR47706">
    <property type="entry name" value="NMRA-LIKE FAMILY PROTEIN"/>
    <property type="match status" value="1"/>
</dbReference>
<dbReference type="Pfam" id="PF05368">
    <property type="entry name" value="NmrA"/>
    <property type="match status" value="1"/>
</dbReference>
<organism evidence="4 5">
    <name type="scientific">Aaosphaeria arxii CBS 175.79</name>
    <dbReference type="NCBI Taxonomy" id="1450172"/>
    <lineage>
        <taxon>Eukaryota</taxon>
        <taxon>Fungi</taxon>
        <taxon>Dikarya</taxon>
        <taxon>Ascomycota</taxon>
        <taxon>Pezizomycotina</taxon>
        <taxon>Dothideomycetes</taxon>
        <taxon>Pleosporomycetidae</taxon>
        <taxon>Pleosporales</taxon>
        <taxon>Pleosporales incertae sedis</taxon>
        <taxon>Aaosphaeria</taxon>
    </lineage>
</organism>
<keyword evidence="5" id="KW-1185">Reference proteome</keyword>
<dbReference type="Proteomes" id="UP000799778">
    <property type="component" value="Unassembled WGS sequence"/>
</dbReference>
<evidence type="ECO:0000256" key="2">
    <source>
        <dbReference type="ARBA" id="ARBA00023002"/>
    </source>
</evidence>
<dbReference type="RefSeq" id="XP_033380174.1">
    <property type="nucleotide sequence ID" value="XM_033533376.1"/>
</dbReference>
<dbReference type="InterPro" id="IPR036291">
    <property type="entry name" value="NAD(P)-bd_dom_sf"/>
</dbReference>
<dbReference type="GeneID" id="54290773"/>
<dbReference type="AlphaFoldDB" id="A0A6A5XF17"/>
<dbReference type="Gene3D" id="3.40.50.720">
    <property type="entry name" value="NAD(P)-binding Rossmann-like Domain"/>
    <property type="match status" value="1"/>
</dbReference>
<evidence type="ECO:0000256" key="1">
    <source>
        <dbReference type="ARBA" id="ARBA00022857"/>
    </source>
</evidence>
<name>A0A6A5XF17_9PLEO</name>
<evidence type="ECO:0000313" key="4">
    <source>
        <dbReference type="EMBL" id="KAF2011835.1"/>
    </source>
</evidence>
<gene>
    <name evidence="4" type="ORF">BU24DRAFT_485151</name>
</gene>
<evidence type="ECO:0000313" key="5">
    <source>
        <dbReference type="Proteomes" id="UP000799778"/>
    </source>
</evidence>